<evidence type="ECO:0000256" key="2">
    <source>
        <dbReference type="RuleBase" id="RU361183"/>
    </source>
</evidence>
<protein>
    <recommendedName>
        <fullName evidence="2">Metalloendopeptidase</fullName>
        <ecNumber evidence="2">3.4.24.-</ecNumber>
    </recommendedName>
</protein>
<keyword evidence="1 2" id="KW-0378">Hydrolase</keyword>
<accession>A0A1I8JQL1</accession>
<evidence type="ECO:0000256" key="1">
    <source>
        <dbReference type="PROSITE-ProRule" id="PRU01211"/>
    </source>
</evidence>
<dbReference type="GO" id="GO:0006508">
    <property type="term" value="P:proteolysis"/>
    <property type="evidence" value="ECO:0007669"/>
    <property type="project" value="UniProtKB-KW"/>
</dbReference>
<dbReference type="PROSITE" id="PS51864">
    <property type="entry name" value="ASTACIN"/>
    <property type="match status" value="1"/>
</dbReference>
<dbReference type="GO" id="GO:0008270">
    <property type="term" value="F:zinc ion binding"/>
    <property type="evidence" value="ECO:0007669"/>
    <property type="project" value="UniProtKB-UniRule"/>
</dbReference>
<dbReference type="Proteomes" id="UP000095280">
    <property type="component" value="Unplaced"/>
</dbReference>
<evidence type="ECO:0000313" key="6">
    <source>
        <dbReference type="WBParaSite" id="snap_masked-unitig_29849-processed-gene-0.0-mRNA-1"/>
    </source>
</evidence>
<sequence>VRLAGYIRAGTGRAPRIPQRPPVAPSCSYCSSDAAPASLTQPRAPLHQTCTQETLRSATKLPSVDVHGDIALDEDDVRILRRNGVLDGKEPPASAKKATTAEELQAHLGQFADIDSDLFDKRDDTATSRQAAARHRDRSRRRGRRRRNATRRQAAGSVQAGHAAVGERCIRFVEKENSHSSYIEFTALDCGCCSYVGRKGGVQSVSIGKNCDKLGIVMHELGHVIGFWHEHTRPDRDKYIEIIEENILESQKYNFKVLTSMDVDSLGEPTFATPSPNLDAMRPVQCCPRPNIGQRSYISAVTSRQVHKLYGCRKCGPGLAAA</sequence>
<dbReference type="GO" id="GO:0004222">
    <property type="term" value="F:metalloendopeptidase activity"/>
    <property type="evidence" value="ECO:0007669"/>
    <property type="project" value="UniProtKB-UniRule"/>
</dbReference>
<feature type="compositionally biased region" description="Basic residues" evidence="3">
    <location>
        <begin position="132"/>
        <end position="150"/>
    </location>
</feature>
<dbReference type="SMART" id="SM00235">
    <property type="entry name" value="ZnMc"/>
    <property type="match status" value="1"/>
</dbReference>
<dbReference type="Pfam" id="PF01400">
    <property type="entry name" value="Astacin"/>
    <property type="match status" value="1"/>
</dbReference>
<name>A0A1I8JQL1_9PLAT</name>
<dbReference type="WBParaSite" id="snap_masked-unitig_29849-processed-gene-0.0-mRNA-1">
    <property type="protein sequence ID" value="snap_masked-unitig_29849-processed-gene-0.0-mRNA-1"/>
    <property type="gene ID" value="snap_masked-unitig_29849-processed-gene-0.0"/>
</dbReference>
<comment type="caution">
    <text evidence="1">Lacks conserved residue(s) required for the propagation of feature annotation.</text>
</comment>
<feature type="binding site" evidence="1">
    <location>
        <position position="219"/>
    </location>
    <ligand>
        <name>Zn(2+)</name>
        <dbReference type="ChEBI" id="CHEBI:29105"/>
        <note>catalytic</note>
    </ligand>
</feature>
<feature type="region of interest" description="Disordered" evidence="3">
    <location>
        <begin position="124"/>
        <end position="159"/>
    </location>
</feature>
<keyword evidence="1" id="KW-1015">Disulfide bond</keyword>
<keyword evidence="1 2" id="KW-0862">Zinc</keyword>
<reference evidence="6" key="1">
    <citation type="submission" date="2016-11" db="UniProtKB">
        <authorList>
            <consortium name="WormBaseParasite"/>
        </authorList>
    </citation>
    <scope>IDENTIFICATION</scope>
</reference>
<evidence type="ECO:0000256" key="3">
    <source>
        <dbReference type="SAM" id="MobiDB-lite"/>
    </source>
</evidence>
<keyword evidence="5" id="KW-1185">Reference proteome</keyword>
<keyword evidence="1 2" id="KW-0482">Metalloprotease</keyword>
<dbReference type="PANTHER" id="PTHR10127">
    <property type="entry name" value="DISCOIDIN, CUB, EGF, LAMININ , AND ZINC METALLOPROTEASE DOMAIN CONTAINING"/>
    <property type="match status" value="1"/>
</dbReference>
<feature type="binding site" evidence="1">
    <location>
        <position position="229"/>
    </location>
    <ligand>
        <name>Zn(2+)</name>
        <dbReference type="ChEBI" id="CHEBI:29105"/>
        <note>catalytic</note>
    </ligand>
</feature>
<proteinExistence type="predicted"/>
<dbReference type="InterPro" id="IPR001506">
    <property type="entry name" value="Peptidase_M12A"/>
</dbReference>
<dbReference type="PRINTS" id="PR00480">
    <property type="entry name" value="ASTACIN"/>
</dbReference>
<comment type="cofactor">
    <cofactor evidence="1 2">
        <name>Zn(2+)</name>
        <dbReference type="ChEBI" id="CHEBI:29105"/>
    </cofactor>
    <text evidence="1 2">Binds 1 zinc ion per subunit.</text>
</comment>
<feature type="region of interest" description="Disordered" evidence="3">
    <location>
        <begin position="1"/>
        <end position="22"/>
    </location>
</feature>
<keyword evidence="1 2" id="KW-0479">Metal-binding</keyword>
<dbReference type="Gene3D" id="3.40.390.10">
    <property type="entry name" value="Collagenase (Catalytic Domain)"/>
    <property type="match status" value="1"/>
</dbReference>
<evidence type="ECO:0000259" key="4">
    <source>
        <dbReference type="PROSITE" id="PS51864"/>
    </source>
</evidence>
<feature type="domain" description="Peptidase M12A" evidence="4">
    <location>
        <begin position="169"/>
        <end position="313"/>
    </location>
</feature>
<dbReference type="SUPFAM" id="SSF55486">
    <property type="entry name" value="Metalloproteases ('zincins'), catalytic domain"/>
    <property type="match status" value="1"/>
</dbReference>
<dbReference type="InterPro" id="IPR006026">
    <property type="entry name" value="Peptidase_Metallo"/>
</dbReference>
<dbReference type="InterPro" id="IPR024079">
    <property type="entry name" value="MetalloPept_cat_dom_sf"/>
</dbReference>
<dbReference type="PANTHER" id="PTHR10127:SF861">
    <property type="entry name" value="DORSAL-VENTRAL PATTERNING PROTEIN TOLLOID-RELATED"/>
    <property type="match status" value="1"/>
</dbReference>
<evidence type="ECO:0000313" key="5">
    <source>
        <dbReference type="Proteomes" id="UP000095280"/>
    </source>
</evidence>
<dbReference type="AlphaFoldDB" id="A0A1I8JQL1"/>
<feature type="binding site" evidence="1">
    <location>
        <position position="223"/>
    </location>
    <ligand>
        <name>Zn(2+)</name>
        <dbReference type="ChEBI" id="CHEBI:29105"/>
        <note>catalytic</note>
    </ligand>
</feature>
<dbReference type="EC" id="3.4.24.-" evidence="2"/>
<feature type="active site" evidence="1">
    <location>
        <position position="220"/>
    </location>
</feature>
<keyword evidence="1 2" id="KW-0645">Protease</keyword>
<organism evidence="5 6">
    <name type="scientific">Macrostomum lignano</name>
    <dbReference type="NCBI Taxonomy" id="282301"/>
    <lineage>
        <taxon>Eukaryota</taxon>
        <taxon>Metazoa</taxon>
        <taxon>Spiralia</taxon>
        <taxon>Lophotrochozoa</taxon>
        <taxon>Platyhelminthes</taxon>
        <taxon>Rhabditophora</taxon>
        <taxon>Macrostomorpha</taxon>
        <taxon>Macrostomida</taxon>
        <taxon>Macrostomidae</taxon>
        <taxon>Macrostomum</taxon>
    </lineage>
</organism>
<feature type="disulfide bond" evidence="1">
    <location>
        <begin position="192"/>
        <end position="193"/>
    </location>
</feature>